<feature type="compositionally biased region" description="Acidic residues" evidence="1">
    <location>
        <begin position="494"/>
        <end position="512"/>
    </location>
</feature>
<proteinExistence type="predicted"/>
<sequence>MSEPESRLDLHALQDALDDQNKTQPPEEAAASSATATKLSKPEHGKASPETLSPSSPGSKSPAPPTSSAPTAAPTASQPRQQHNAAPMNPQVEQIRSMFPDFDQDTVAAVLEAQGSDVERAVNALLSMSDPTYKAPPPASNEEADAAFARSLAQQQRAEYVSAQQQQQRPFHEGTGAVYDPSQLNYQPRLRRNPPSHTGAVAYHAPPPSGFENINRQQAPVGWPGPEDAKRWGDQINSAAEKGFAQASTAFSAIRQRLAQGTSPGGTPTGGSATPSGRGGGGAASFFNSIAGGNSASATNGGRNARSNVKSPDQNYDRDPAQVGDADLAALLASNGAPQPPTKADRMLGNSAKNGSFDQRYGASASGKLPNRHSVGRQVRPEDELEDDEELGWESAGRAPAPISIRDNSLGASGTPSTPVRDAKSSTGSNRDAVDRMESSTGRGLTSPKPKSPAASAAALGAGAGVGAAAGLGAAATAAHDDEPAKSKARSDDGSSDGEDLEYVSNPFDDED</sequence>
<dbReference type="PROSITE" id="PS51140">
    <property type="entry name" value="CUE"/>
    <property type="match status" value="1"/>
</dbReference>
<feature type="compositionally biased region" description="Polar residues" evidence="1">
    <location>
        <begin position="152"/>
        <end position="169"/>
    </location>
</feature>
<dbReference type="GO" id="GO:0031624">
    <property type="term" value="F:ubiquitin conjugating enzyme binding"/>
    <property type="evidence" value="ECO:0007669"/>
    <property type="project" value="TreeGrafter"/>
</dbReference>
<feature type="region of interest" description="Disordered" evidence="1">
    <location>
        <begin position="132"/>
        <end position="460"/>
    </location>
</feature>
<name>A0A0P1BSX1_9BASI</name>
<protein>
    <recommendedName>
        <fullName evidence="2">CUE domain-containing protein</fullName>
    </recommendedName>
</protein>
<dbReference type="CDD" id="cd14279">
    <property type="entry name" value="CUE"/>
    <property type="match status" value="1"/>
</dbReference>
<dbReference type="SMART" id="SM00546">
    <property type="entry name" value="CUE"/>
    <property type="match status" value="1"/>
</dbReference>
<dbReference type="Proteomes" id="UP000054845">
    <property type="component" value="Unassembled WGS sequence"/>
</dbReference>
<dbReference type="InterPro" id="IPR003892">
    <property type="entry name" value="CUE"/>
</dbReference>
<feature type="domain" description="CUE" evidence="2">
    <location>
        <begin position="87"/>
        <end position="130"/>
    </location>
</feature>
<feature type="compositionally biased region" description="Low complexity" evidence="1">
    <location>
        <begin position="68"/>
        <end position="79"/>
    </location>
</feature>
<accession>A0A0P1BSX1</accession>
<dbReference type="Gene3D" id="1.10.8.10">
    <property type="entry name" value="DNA helicase RuvA subunit, C-terminal domain"/>
    <property type="match status" value="1"/>
</dbReference>
<dbReference type="OrthoDB" id="9942608at2759"/>
<dbReference type="GO" id="GO:0005737">
    <property type="term" value="C:cytoplasm"/>
    <property type="evidence" value="ECO:0007669"/>
    <property type="project" value="TreeGrafter"/>
</dbReference>
<dbReference type="PANTHER" id="PTHR16461:SF5">
    <property type="entry name" value="TOLL-INTERACTING PROTEIN"/>
    <property type="match status" value="1"/>
</dbReference>
<dbReference type="Pfam" id="PF02845">
    <property type="entry name" value="CUE"/>
    <property type="match status" value="1"/>
</dbReference>
<evidence type="ECO:0000256" key="1">
    <source>
        <dbReference type="SAM" id="MobiDB-lite"/>
    </source>
</evidence>
<organism evidence="3 4">
    <name type="scientific">Ceraceosorus bombacis</name>
    <dbReference type="NCBI Taxonomy" id="401625"/>
    <lineage>
        <taxon>Eukaryota</taxon>
        <taxon>Fungi</taxon>
        <taxon>Dikarya</taxon>
        <taxon>Basidiomycota</taxon>
        <taxon>Ustilaginomycotina</taxon>
        <taxon>Exobasidiomycetes</taxon>
        <taxon>Ceraceosorales</taxon>
        <taxon>Ceraceosoraceae</taxon>
        <taxon>Ceraceosorus</taxon>
    </lineage>
</organism>
<reference evidence="3 4" key="1">
    <citation type="submission" date="2014-09" db="EMBL/GenBank/DDBJ databases">
        <authorList>
            <person name="Magalhaes I.L.F."/>
            <person name="Oliveira U."/>
            <person name="Santos F.R."/>
            <person name="Vidigal T.H.D.A."/>
            <person name="Brescovit A.D."/>
            <person name="Santos A.J."/>
        </authorList>
    </citation>
    <scope>NUCLEOTIDE SEQUENCE [LARGE SCALE GENOMIC DNA]</scope>
</reference>
<feature type="compositionally biased region" description="Polar residues" evidence="1">
    <location>
        <begin position="406"/>
        <end position="418"/>
    </location>
</feature>
<feature type="compositionally biased region" description="Basic and acidic residues" evidence="1">
    <location>
        <begin position="479"/>
        <end position="493"/>
    </location>
</feature>
<feature type="region of interest" description="Disordered" evidence="1">
    <location>
        <begin position="473"/>
        <end position="512"/>
    </location>
</feature>
<evidence type="ECO:0000259" key="2">
    <source>
        <dbReference type="PROSITE" id="PS51140"/>
    </source>
</evidence>
<evidence type="ECO:0000313" key="3">
    <source>
        <dbReference type="EMBL" id="CEH19133.1"/>
    </source>
</evidence>
<evidence type="ECO:0000313" key="4">
    <source>
        <dbReference type="Proteomes" id="UP000054845"/>
    </source>
</evidence>
<dbReference type="InterPro" id="IPR009060">
    <property type="entry name" value="UBA-like_sf"/>
</dbReference>
<dbReference type="GO" id="GO:0006511">
    <property type="term" value="P:ubiquitin-dependent protein catabolic process"/>
    <property type="evidence" value="ECO:0007669"/>
    <property type="project" value="TreeGrafter"/>
</dbReference>
<feature type="region of interest" description="Disordered" evidence="1">
    <location>
        <begin position="1"/>
        <end position="100"/>
    </location>
</feature>
<dbReference type="GO" id="GO:0043130">
    <property type="term" value="F:ubiquitin binding"/>
    <property type="evidence" value="ECO:0007669"/>
    <property type="project" value="InterPro"/>
</dbReference>
<dbReference type="SUPFAM" id="SSF46934">
    <property type="entry name" value="UBA-like"/>
    <property type="match status" value="1"/>
</dbReference>
<dbReference type="AlphaFoldDB" id="A0A0P1BSX1"/>
<feature type="compositionally biased region" description="Low complexity" evidence="1">
    <location>
        <begin position="284"/>
        <end position="305"/>
    </location>
</feature>
<dbReference type="EMBL" id="CCYA01000277">
    <property type="protein sequence ID" value="CEH19133.1"/>
    <property type="molecule type" value="Genomic_DNA"/>
</dbReference>
<feature type="compositionally biased region" description="Basic and acidic residues" evidence="1">
    <location>
        <begin position="1"/>
        <end position="12"/>
    </location>
</feature>
<dbReference type="STRING" id="401625.A0A0P1BSX1"/>
<feature type="compositionally biased region" description="Low complexity" evidence="1">
    <location>
        <begin position="26"/>
        <end position="37"/>
    </location>
</feature>
<dbReference type="PANTHER" id="PTHR16461">
    <property type="entry name" value="TOLL-INTERACTING PROTEIN"/>
    <property type="match status" value="1"/>
</dbReference>
<keyword evidence="4" id="KW-1185">Reference proteome</keyword>
<feature type="compositionally biased region" description="Acidic residues" evidence="1">
    <location>
        <begin position="383"/>
        <end position="392"/>
    </location>
</feature>